<dbReference type="EMBL" id="CATQJA010000001">
    <property type="protein sequence ID" value="CAJ0557252.1"/>
    <property type="molecule type" value="Genomic_DNA"/>
</dbReference>
<protein>
    <submittedName>
        <fullName evidence="2">Uncharacterized protein</fullName>
    </submittedName>
</protein>
<keyword evidence="3" id="KW-1185">Reference proteome</keyword>
<reference evidence="2" key="1">
    <citation type="submission" date="2023-06" db="EMBL/GenBank/DDBJ databases">
        <authorList>
            <person name="Delattre M."/>
        </authorList>
    </citation>
    <scope>NUCLEOTIDE SEQUENCE</scope>
    <source>
        <strain evidence="2">AF72</strain>
    </source>
</reference>
<sequence length="70" mass="7849">MFGEWNRAYGSNGFLQYQFVGFAEAASGRVQEDHHDIQRSGQLLCPQRAQARRGNQASLSFRSRAGKSNT</sequence>
<dbReference type="AlphaFoldDB" id="A0AA36C2Z9"/>
<proteinExistence type="predicted"/>
<evidence type="ECO:0000313" key="2">
    <source>
        <dbReference type="EMBL" id="CAJ0557252.1"/>
    </source>
</evidence>
<feature type="region of interest" description="Disordered" evidence="1">
    <location>
        <begin position="33"/>
        <end position="70"/>
    </location>
</feature>
<evidence type="ECO:0000256" key="1">
    <source>
        <dbReference type="SAM" id="MobiDB-lite"/>
    </source>
</evidence>
<feature type="non-terminal residue" evidence="2">
    <location>
        <position position="70"/>
    </location>
</feature>
<organism evidence="2 3">
    <name type="scientific">Mesorhabditis spiculigera</name>
    <dbReference type="NCBI Taxonomy" id="96644"/>
    <lineage>
        <taxon>Eukaryota</taxon>
        <taxon>Metazoa</taxon>
        <taxon>Ecdysozoa</taxon>
        <taxon>Nematoda</taxon>
        <taxon>Chromadorea</taxon>
        <taxon>Rhabditida</taxon>
        <taxon>Rhabditina</taxon>
        <taxon>Rhabditomorpha</taxon>
        <taxon>Rhabditoidea</taxon>
        <taxon>Rhabditidae</taxon>
        <taxon>Mesorhabditinae</taxon>
        <taxon>Mesorhabditis</taxon>
    </lineage>
</organism>
<feature type="compositionally biased region" description="Polar residues" evidence="1">
    <location>
        <begin position="53"/>
        <end position="70"/>
    </location>
</feature>
<comment type="caution">
    <text evidence="2">The sequence shown here is derived from an EMBL/GenBank/DDBJ whole genome shotgun (WGS) entry which is preliminary data.</text>
</comment>
<name>A0AA36C2Z9_9BILA</name>
<dbReference type="Proteomes" id="UP001177023">
    <property type="component" value="Unassembled WGS sequence"/>
</dbReference>
<accession>A0AA36C2Z9</accession>
<evidence type="ECO:0000313" key="3">
    <source>
        <dbReference type="Proteomes" id="UP001177023"/>
    </source>
</evidence>
<gene>
    <name evidence="2" type="ORF">MSPICULIGERA_LOCUS10</name>
</gene>